<name>A0A2A4EYC8_9BURK</name>
<keyword evidence="5" id="KW-0998">Cell outer membrane</keyword>
<comment type="caution">
    <text evidence="7">The sequence shown here is derived from an EMBL/GenBank/DDBJ whole genome shotgun (WGS) entry which is preliminary data.</text>
</comment>
<feature type="chain" id="PRO_5013331385" description="Outer membrane protein" evidence="6">
    <location>
        <begin position="28"/>
        <end position="278"/>
    </location>
</feature>
<evidence type="ECO:0000256" key="1">
    <source>
        <dbReference type="ARBA" id="ARBA00004442"/>
    </source>
</evidence>
<comment type="similarity">
    <text evidence="2">Belongs to the MipA/OmpV family.</text>
</comment>
<evidence type="ECO:0000256" key="6">
    <source>
        <dbReference type="SAM" id="SignalP"/>
    </source>
</evidence>
<evidence type="ECO:0000256" key="3">
    <source>
        <dbReference type="ARBA" id="ARBA00022729"/>
    </source>
</evidence>
<evidence type="ECO:0000313" key="8">
    <source>
        <dbReference type="Proteomes" id="UP000218022"/>
    </source>
</evidence>
<dbReference type="InterPro" id="IPR010583">
    <property type="entry name" value="MipA"/>
</dbReference>
<evidence type="ECO:0000256" key="4">
    <source>
        <dbReference type="ARBA" id="ARBA00023136"/>
    </source>
</evidence>
<dbReference type="Pfam" id="PF06629">
    <property type="entry name" value="MipA"/>
    <property type="match status" value="1"/>
</dbReference>
<dbReference type="AlphaFoldDB" id="A0A2A4EYC8"/>
<organism evidence="7 8">
    <name type="scientific">Paraburkholderia acidicola</name>
    <dbReference type="NCBI Taxonomy" id="1912599"/>
    <lineage>
        <taxon>Bacteria</taxon>
        <taxon>Pseudomonadati</taxon>
        <taxon>Pseudomonadota</taxon>
        <taxon>Betaproteobacteria</taxon>
        <taxon>Burkholderiales</taxon>
        <taxon>Burkholderiaceae</taxon>
        <taxon>Paraburkholderia</taxon>
    </lineage>
</organism>
<reference evidence="7 8" key="1">
    <citation type="submission" date="2017-01" db="EMBL/GenBank/DDBJ databases">
        <title>Whole-Genome Shotgun Sequencing of Two beta-Proteobacterial Species in Search of the Bulgecin Biosynthetic Cluster.</title>
        <authorList>
            <person name="Horsman M.E."/>
            <person name="Marous D.R."/>
            <person name="Li R."/>
            <person name="Oliver R.A."/>
            <person name="Byun B."/>
            <person name="Emrich S.J."/>
            <person name="Boggess B."/>
            <person name="Townsend C.A."/>
            <person name="Mobashery S."/>
        </authorList>
    </citation>
    <scope>NUCLEOTIDE SEQUENCE [LARGE SCALE GENOMIC DNA]</scope>
    <source>
        <strain evidence="7 8">ATCC 31363</strain>
    </source>
</reference>
<dbReference type="OrthoDB" id="8562138at2"/>
<dbReference type="PANTHER" id="PTHR38776">
    <property type="entry name" value="MLTA-INTERACTING PROTEIN-RELATED"/>
    <property type="match status" value="1"/>
</dbReference>
<proteinExistence type="inferred from homology"/>
<dbReference type="RefSeq" id="WP_096720713.1">
    <property type="nucleotide sequence ID" value="NZ_MTZV01000004.1"/>
</dbReference>
<feature type="signal peptide" evidence="6">
    <location>
        <begin position="1"/>
        <end position="27"/>
    </location>
</feature>
<dbReference type="PANTHER" id="PTHR38776:SF1">
    <property type="entry name" value="MLTA-INTERACTING PROTEIN-RELATED"/>
    <property type="match status" value="1"/>
</dbReference>
<evidence type="ECO:0000256" key="2">
    <source>
        <dbReference type="ARBA" id="ARBA00005722"/>
    </source>
</evidence>
<dbReference type="Proteomes" id="UP000218022">
    <property type="component" value="Unassembled WGS sequence"/>
</dbReference>
<comment type="subcellular location">
    <subcellularLocation>
        <location evidence="1">Cell outer membrane</location>
    </subcellularLocation>
</comment>
<accession>A0A2A4EYC8</accession>
<keyword evidence="3 6" id="KW-0732">Signal</keyword>
<protein>
    <recommendedName>
        <fullName evidence="9">Outer membrane protein</fullName>
    </recommendedName>
</protein>
<evidence type="ECO:0000313" key="7">
    <source>
        <dbReference type="EMBL" id="PCE25430.1"/>
    </source>
</evidence>
<dbReference type="EMBL" id="MTZV01000004">
    <property type="protein sequence ID" value="PCE25430.1"/>
    <property type="molecule type" value="Genomic_DNA"/>
</dbReference>
<gene>
    <name evidence="7" type="ORF">BWP39_12955</name>
</gene>
<keyword evidence="4" id="KW-0472">Membrane</keyword>
<evidence type="ECO:0000256" key="5">
    <source>
        <dbReference type="ARBA" id="ARBA00023237"/>
    </source>
</evidence>
<dbReference type="GO" id="GO:0009279">
    <property type="term" value="C:cell outer membrane"/>
    <property type="evidence" value="ECO:0007669"/>
    <property type="project" value="UniProtKB-SubCell"/>
</dbReference>
<sequence>MNRSIRHAQPLLLAAASLWLYAAPAMADGPDASVETSPSVVTDDDSGFTLLNNATNVTHWGLGAGTGYRQQPYTGDGAKFTPIPLFYFDDKWVHALGTTLDLKIGKWAGVAFSLRGKYALGDGYDGSDAPILNGMQDRKGAFWYGPAFSWQSTYGTLTGDFLTSANKGQQAHIEFGKSFQYGKLGIEPHVGAEWLSHTYVDYYYGVRASEAQPGRPAYTGTSTVDVSLGARFNYSFTKHQSATVDIGVARLGGGITDSPLVDRKFIPQATVGYLYRFN</sequence>
<evidence type="ECO:0008006" key="9">
    <source>
        <dbReference type="Google" id="ProtNLM"/>
    </source>
</evidence>